<accession>A0A0A9DRU6</accession>
<organism evidence="1">
    <name type="scientific">Arundo donax</name>
    <name type="common">Giant reed</name>
    <name type="synonym">Donax arundinaceus</name>
    <dbReference type="NCBI Taxonomy" id="35708"/>
    <lineage>
        <taxon>Eukaryota</taxon>
        <taxon>Viridiplantae</taxon>
        <taxon>Streptophyta</taxon>
        <taxon>Embryophyta</taxon>
        <taxon>Tracheophyta</taxon>
        <taxon>Spermatophyta</taxon>
        <taxon>Magnoliopsida</taxon>
        <taxon>Liliopsida</taxon>
        <taxon>Poales</taxon>
        <taxon>Poaceae</taxon>
        <taxon>PACMAD clade</taxon>
        <taxon>Arundinoideae</taxon>
        <taxon>Arundineae</taxon>
        <taxon>Arundo</taxon>
    </lineage>
</organism>
<dbReference type="AlphaFoldDB" id="A0A0A9DRU6"/>
<evidence type="ECO:0000313" key="1">
    <source>
        <dbReference type="EMBL" id="JAD90506.1"/>
    </source>
</evidence>
<protein>
    <submittedName>
        <fullName evidence="1">Uncharacterized protein</fullName>
    </submittedName>
</protein>
<dbReference type="EMBL" id="GBRH01207389">
    <property type="protein sequence ID" value="JAD90506.1"/>
    <property type="molecule type" value="Transcribed_RNA"/>
</dbReference>
<proteinExistence type="predicted"/>
<reference evidence="1" key="1">
    <citation type="submission" date="2014-09" db="EMBL/GenBank/DDBJ databases">
        <authorList>
            <person name="Magalhaes I.L.F."/>
            <person name="Oliveira U."/>
            <person name="Santos F.R."/>
            <person name="Vidigal T.H.D.A."/>
            <person name="Brescovit A.D."/>
            <person name="Santos A.J."/>
        </authorList>
    </citation>
    <scope>NUCLEOTIDE SEQUENCE</scope>
    <source>
        <tissue evidence="1">Shoot tissue taken approximately 20 cm above the soil surface</tissue>
    </source>
</reference>
<name>A0A0A9DRU6_ARUDO</name>
<sequence length="138" mass="16008">MTVRLLYSTLSLKDHEKGKHILPQQKKRVLKKITRSSQLQIPQCQFVQFPTFLAGKLEMVTATLVLNLLSYLTQKLKAQNGFHPPGQLRRANQVLGTFRNILTPKFHQVQTQLFLVRAIQLRKMEMLTSCHIQTMKCH</sequence>
<reference evidence="1" key="2">
    <citation type="journal article" date="2015" name="Data Brief">
        <title>Shoot transcriptome of the giant reed, Arundo donax.</title>
        <authorList>
            <person name="Barrero R.A."/>
            <person name="Guerrero F.D."/>
            <person name="Moolhuijzen P."/>
            <person name="Goolsby J.A."/>
            <person name="Tidwell J."/>
            <person name="Bellgard S.E."/>
            <person name="Bellgard M.I."/>
        </authorList>
    </citation>
    <scope>NUCLEOTIDE SEQUENCE</scope>
    <source>
        <tissue evidence="1">Shoot tissue taken approximately 20 cm above the soil surface</tissue>
    </source>
</reference>